<comment type="subcellular location">
    <subcellularLocation>
        <location evidence="1">Membrane</location>
        <topology evidence="1">Multi-pass membrane protein</topology>
    </subcellularLocation>
</comment>
<dbReference type="PANTHER" id="PTHR47193">
    <property type="entry name" value="CATION CHANNEL SPERM-ASSOCIATED PROTEIN 1"/>
    <property type="match status" value="1"/>
</dbReference>
<protein>
    <submittedName>
        <fullName evidence="7">Voltage-gated sodium channel</fullName>
    </submittedName>
</protein>
<keyword evidence="7" id="KW-0406">Ion transport</keyword>
<feature type="transmembrane region" description="Helical" evidence="5">
    <location>
        <begin position="49"/>
        <end position="72"/>
    </location>
</feature>
<evidence type="ECO:0000256" key="4">
    <source>
        <dbReference type="ARBA" id="ARBA00023136"/>
    </source>
</evidence>
<dbReference type="PANTHER" id="PTHR47193:SF1">
    <property type="entry name" value="CATION CHANNEL SPERM-ASSOCIATED PROTEIN 1"/>
    <property type="match status" value="1"/>
</dbReference>
<dbReference type="InterPro" id="IPR028746">
    <property type="entry name" value="CatSper1"/>
</dbReference>
<dbReference type="Proteomes" id="UP000189177">
    <property type="component" value="Unassembled WGS sequence"/>
</dbReference>
<comment type="caution">
    <text evidence="7">The sequence shown here is derived from an EMBL/GenBank/DDBJ whole genome shotgun (WGS) entry which is preliminary data.</text>
</comment>
<keyword evidence="2 5" id="KW-0812">Transmembrane</keyword>
<dbReference type="SUPFAM" id="SSF81324">
    <property type="entry name" value="Voltage-gated potassium channels"/>
    <property type="match status" value="1"/>
</dbReference>
<evidence type="ECO:0000313" key="7">
    <source>
        <dbReference type="EMBL" id="OOC09152.1"/>
    </source>
</evidence>
<keyword evidence="3 5" id="KW-1133">Transmembrane helix</keyword>
<organism evidence="7 8">
    <name type="scientific">Thioalkalivibrio halophilus</name>
    <dbReference type="NCBI Taxonomy" id="252474"/>
    <lineage>
        <taxon>Bacteria</taxon>
        <taxon>Pseudomonadati</taxon>
        <taxon>Pseudomonadota</taxon>
        <taxon>Gammaproteobacteria</taxon>
        <taxon>Chromatiales</taxon>
        <taxon>Ectothiorhodospiraceae</taxon>
        <taxon>Thioalkalivibrio</taxon>
    </lineage>
</organism>
<evidence type="ECO:0000313" key="8">
    <source>
        <dbReference type="Proteomes" id="UP000189177"/>
    </source>
</evidence>
<dbReference type="Gene3D" id="1.20.120.350">
    <property type="entry name" value="Voltage-gated potassium channels. Chain C"/>
    <property type="match status" value="1"/>
</dbReference>
<keyword evidence="7" id="KW-0813">Transport</keyword>
<feature type="transmembrane region" description="Helical" evidence="5">
    <location>
        <begin position="196"/>
        <end position="221"/>
    </location>
</feature>
<keyword evidence="7" id="KW-0407">Ion channel</keyword>
<dbReference type="InterPro" id="IPR027359">
    <property type="entry name" value="Volt_channel_dom_sf"/>
</dbReference>
<dbReference type="AlphaFoldDB" id="A0A1V2ZVI6"/>
<feature type="transmembrane region" description="Helical" evidence="5">
    <location>
        <begin position="125"/>
        <end position="155"/>
    </location>
</feature>
<dbReference type="OrthoDB" id="5297065at2"/>
<dbReference type="Gene3D" id="1.10.287.70">
    <property type="match status" value="1"/>
</dbReference>
<dbReference type="GO" id="GO:0005227">
    <property type="term" value="F:calcium-activated cation channel activity"/>
    <property type="evidence" value="ECO:0007669"/>
    <property type="project" value="InterPro"/>
</dbReference>
<sequence length="283" mass="32172">MTETVTLRGRLTALIEANYTQRFIIGLILLNALTLGLETSHTVMQAIGPVINSADVIILSIFTVEVLTKMFVYRLGFWRNPWNVFDFFVVGIALIPATGPFSVLRVLRLLRLVSLVPKLRFIVEALLRAIPGIISIIGLLLLIFYVFAIIATGLFRETHPEMFGSLGATMYSLFQVMTLEGWSEDVARPVMEEHPWAWAFFVPFILIATFTVLNLFIAIIVDAMQRMHDRAVEVEKQIIHDSVHEENKALHGELQALHEETTALQERLSRMQNLLEQRSREGR</sequence>
<dbReference type="GO" id="GO:0005245">
    <property type="term" value="F:voltage-gated calcium channel activity"/>
    <property type="evidence" value="ECO:0007669"/>
    <property type="project" value="TreeGrafter"/>
</dbReference>
<dbReference type="Pfam" id="PF00520">
    <property type="entry name" value="Ion_trans"/>
    <property type="match status" value="1"/>
</dbReference>
<feature type="transmembrane region" description="Helical" evidence="5">
    <location>
        <begin position="20"/>
        <end position="37"/>
    </location>
</feature>
<accession>A0A1V2ZVI6</accession>
<evidence type="ECO:0000256" key="2">
    <source>
        <dbReference type="ARBA" id="ARBA00022692"/>
    </source>
</evidence>
<name>A0A1V2ZVI6_9GAMM</name>
<keyword evidence="4 5" id="KW-0472">Membrane</keyword>
<gene>
    <name evidence="7" type="ORF">B1A74_12495</name>
</gene>
<dbReference type="RefSeq" id="WP_077244812.1">
    <property type="nucleotide sequence ID" value="NZ_MUZR01000059.1"/>
</dbReference>
<keyword evidence="8" id="KW-1185">Reference proteome</keyword>
<feature type="domain" description="Ion transport" evidence="6">
    <location>
        <begin position="19"/>
        <end position="230"/>
    </location>
</feature>
<proteinExistence type="predicted"/>
<dbReference type="InterPro" id="IPR005821">
    <property type="entry name" value="Ion_trans_dom"/>
</dbReference>
<feature type="transmembrane region" description="Helical" evidence="5">
    <location>
        <begin position="84"/>
        <end position="104"/>
    </location>
</feature>
<evidence type="ECO:0000256" key="1">
    <source>
        <dbReference type="ARBA" id="ARBA00004141"/>
    </source>
</evidence>
<dbReference type="EMBL" id="MUZR01000059">
    <property type="protein sequence ID" value="OOC09152.1"/>
    <property type="molecule type" value="Genomic_DNA"/>
</dbReference>
<dbReference type="GO" id="GO:0036128">
    <property type="term" value="C:CatSper complex"/>
    <property type="evidence" value="ECO:0007669"/>
    <property type="project" value="InterPro"/>
</dbReference>
<reference evidence="7 8" key="1">
    <citation type="submission" date="2017-02" db="EMBL/GenBank/DDBJ databases">
        <title>Genomic diversity within the haloalkaliphilic genus Thioalkalivibrio.</title>
        <authorList>
            <person name="Ahn A.-C."/>
            <person name="Meier-Kolthoff J."/>
            <person name="Overmars L."/>
            <person name="Richter M."/>
            <person name="Woyke T."/>
            <person name="Sorokin D.Y."/>
            <person name="Muyzer G."/>
        </authorList>
    </citation>
    <scope>NUCLEOTIDE SEQUENCE [LARGE SCALE GENOMIC DNA]</scope>
    <source>
        <strain evidence="7 8">HL17</strain>
    </source>
</reference>
<evidence type="ECO:0000259" key="6">
    <source>
        <dbReference type="Pfam" id="PF00520"/>
    </source>
</evidence>
<evidence type="ECO:0000256" key="3">
    <source>
        <dbReference type="ARBA" id="ARBA00022989"/>
    </source>
</evidence>
<evidence type="ECO:0000256" key="5">
    <source>
        <dbReference type="SAM" id="Phobius"/>
    </source>
</evidence>